<feature type="compositionally biased region" description="Low complexity" evidence="1">
    <location>
        <begin position="174"/>
        <end position="186"/>
    </location>
</feature>
<feature type="compositionally biased region" description="Basic and acidic residues" evidence="1">
    <location>
        <begin position="194"/>
        <end position="218"/>
    </location>
</feature>
<feature type="region of interest" description="Disordered" evidence="1">
    <location>
        <begin position="161"/>
        <end position="218"/>
    </location>
</feature>
<evidence type="ECO:0000313" key="2">
    <source>
        <dbReference type="EMBL" id="CRL01101.1"/>
    </source>
</evidence>
<accession>A0A1J1ILI2</accession>
<name>A0A1J1ILI2_9DIPT</name>
<dbReference type="EMBL" id="CVRI01000055">
    <property type="protein sequence ID" value="CRL01101.1"/>
    <property type="molecule type" value="Genomic_DNA"/>
</dbReference>
<dbReference type="AlphaFoldDB" id="A0A1J1ILI2"/>
<sequence>MQSRFLNNLSSFKISKSIEKKREKSLRQHSVILLFFQEIALKFLRHQLKMLRKYFILFSLLMVSYANPVVETNSTDDNKRTAGLTTYDQRQTGKYNVHVNIKDVQFFSLSDSLASIGGDYPEYDDYADIDLFGSTDTDYDSSHLTVNPVFAFLGSKPTTAKPLTTKASTEKAPETSSESLLASTTEKVTITEEAVNKPESESEAEKENPASNDDTKPVKETTIEYEEIPVEVQYFRTQQKSPSNRRQVVASSQRFHKRPSVQIIDEHGQIKSVKVHDIEHPTVRICNRGEYRDGARCRQKPRSRRGVPGLRRLFNLFSSFKAGKN</sequence>
<evidence type="ECO:0000313" key="3">
    <source>
        <dbReference type="Proteomes" id="UP000183832"/>
    </source>
</evidence>
<gene>
    <name evidence="2" type="ORF">CLUMA_CG014435</name>
</gene>
<protein>
    <submittedName>
        <fullName evidence="2">CLUMA_CG014435, isoform A</fullName>
    </submittedName>
</protein>
<keyword evidence="3" id="KW-1185">Reference proteome</keyword>
<reference evidence="2 3" key="1">
    <citation type="submission" date="2015-04" db="EMBL/GenBank/DDBJ databases">
        <authorList>
            <person name="Syromyatnikov M.Y."/>
            <person name="Popov V.N."/>
        </authorList>
    </citation>
    <scope>NUCLEOTIDE SEQUENCE [LARGE SCALE GENOMIC DNA]</scope>
</reference>
<dbReference type="OrthoDB" id="7790568at2759"/>
<organism evidence="2 3">
    <name type="scientific">Clunio marinus</name>
    <dbReference type="NCBI Taxonomy" id="568069"/>
    <lineage>
        <taxon>Eukaryota</taxon>
        <taxon>Metazoa</taxon>
        <taxon>Ecdysozoa</taxon>
        <taxon>Arthropoda</taxon>
        <taxon>Hexapoda</taxon>
        <taxon>Insecta</taxon>
        <taxon>Pterygota</taxon>
        <taxon>Neoptera</taxon>
        <taxon>Endopterygota</taxon>
        <taxon>Diptera</taxon>
        <taxon>Nematocera</taxon>
        <taxon>Chironomoidea</taxon>
        <taxon>Chironomidae</taxon>
        <taxon>Clunio</taxon>
    </lineage>
</organism>
<dbReference type="Proteomes" id="UP000183832">
    <property type="component" value="Unassembled WGS sequence"/>
</dbReference>
<proteinExistence type="predicted"/>
<evidence type="ECO:0000256" key="1">
    <source>
        <dbReference type="SAM" id="MobiDB-lite"/>
    </source>
</evidence>